<gene>
    <name evidence="3" type="ORF">BAR1_16655</name>
</gene>
<evidence type="ECO:0000256" key="1">
    <source>
        <dbReference type="SAM" id="Phobius"/>
    </source>
</evidence>
<keyword evidence="1" id="KW-1133">Transmembrane helix</keyword>
<dbReference type="InterPro" id="IPR003675">
    <property type="entry name" value="Rce1/LyrA-like_dom"/>
</dbReference>
<reference evidence="3 4" key="1">
    <citation type="submission" date="2018-09" db="EMBL/GenBank/DDBJ databases">
        <title>Profundibacter amoris BAR1 gen. nov., sp. nov., a new member of the Roseobacter clade isolated at Lokis Castle Vent Field on the Arctic Mid-Oceanic Ridge.</title>
        <authorList>
            <person name="Le Moine Bauer S."/>
            <person name="Sjoeberg A.G."/>
            <person name="L'Haridon S."/>
            <person name="Stokke R."/>
            <person name="Roalkvam I."/>
            <person name="Steen I.H."/>
            <person name="Dahle H."/>
        </authorList>
    </citation>
    <scope>NUCLEOTIDE SEQUENCE [LARGE SCALE GENOMIC DNA]</scope>
    <source>
        <strain evidence="3 4">BAR1</strain>
    </source>
</reference>
<feature type="transmembrane region" description="Helical" evidence="1">
    <location>
        <begin position="81"/>
        <end position="104"/>
    </location>
</feature>
<feature type="transmembrane region" description="Helical" evidence="1">
    <location>
        <begin position="239"/>
        <end position="257"/>
    </location>
</feature>
<evidence type="ECO:0000313" key="4">
    <source>
        <dbReference type="Proteomes" id="UP000261704"/>
    </source>
</evidence>
<keyword evidence="1" id="KW-0812">Transmembrane</keyword>
<keyword evidence="1" id="KW-0472">Membrane</keyword>
<feature type="transmembrane region" description="Helical" evidence="1">
    <location>
        <begin position="263"/>
        <end position="280"/>
    </location>
</feature>
<feature type="transmembrane region" description="Helical" evidence="1">
    <location>
        <begin position="201"/>
        <end position="218"/>
    </location>
</feature>
<dbReference type="OrthoDB" id="7171777at2"/>
<feature type="transmembrane region" description="Helical" evidence="1">
    <location>
        <begin position="167"/>
        <end position="189"/>
    </location>
</feature>
<dbReference type="GO" id="GO:0008237">
    <property type="term" value="F:metallopeptidase activity"/>
    <property type="evidence" value="ECO:0007669"/>
    <property type="project" value="UniProtKB-KW"/>
</dbReference>
<feature type="transmembrane region" description="Helical" evidence="1">
    <location>
        <begin position="292"/>
        <end position="316"/>
    </location>
</feature>
<keyword evidence="4" id="KW-1185">Reference proteome</keyword>
<name>A0A347UKP2_9RHOB</name>
<evidence type="ECO:0000313" key="3">
    <source>
        <dbReference type="EMBL" id="AXX99420.1"/>
    </source>
</evidence>
<proteinExistence type="predicted"/>
<dbReference type="EMBL" id="CP032125">
    <property type="protein sequence ID" value="AXX99420.1"/>
    <property type="molecule type" value="Genomic_DNA"/>
</dbReference>
<accession>A0A347UKP2</accession>
<dbReference type="GO" id="GO:0080120">
    <property type="term" value="P:CAAX-box protein maturation"/>
    <property type="evidence" value="ECO:0007669"/>
    <property type="project" value="UniProtKB-ARBA"/>
</dbReference>
<protein>
    <submittedName>
        <fullName evidence="3">CPBP family intramembrane metalloprotease</fullName>
    </submittedName>
</protein>
<organism evidence="3 4">
    <name type="scientific">Profundibacter amoris</name>
    <dbReference type="NCBI Taxonomy" id="2171755"/>
    <lineage>
        <taxon>Bacteria</taxon>
        <taxon>Pseudomonadati</taxon>
        <taxon>Pseudomonadota</taxon>
        <taxon>Alphaproteobacteria</taxon>
        <taxon>Rhodobacterales</taxon>
        <taxon>Paracoccaceae</taxon>
        <taxon>Profundibacter</taxon>
    </lineage>
</organism>
<dbReference type="AlphaFoldDB" id="A0A347UKP2"/>
<evidence type="ECO:0000259" key="2">
    <source>
        <dbReference type="Pfam" id="PF02517"/>
    </source>
</evidence>
<dbReference type="Proteomes" id="UP000261704">
    <property type="component" value="Chromosome"/>
</dbReference>
<feature type="transmembrane region" description="Helical" evidence="1">
    <location>
        <begin position="124"/>
        <end position="146"/>
    </location>
</feature>
<sequence length="352" mass="38226">MLSAISCTLAGSSVLARLTGTRIWATGKSSLTSIRGLLKRSLTTFPPCTTPIFAECCRPMRSPEFNAYIAPACLYPQLWRLGLGILLILFVYIGFIGLVFWAGVIATFPMGSLRWANAVLTVQGAVPTLIMLFTFIGMALGPIIAAPACHMRGPGTLFGPLDVTIRGFLTASVTVLLVMAAYSAVMLWFQPVQPNLPLQEWLGYLPYAVPLILIQTGAEELVFRGYLQQQLAARFKSPLVWMVLPAALFAALHWDPAMGNNKWLVIGVTFAMALIASDLVQRTGSLGAGIGLHFANNIFALLFVSVQDTITGLALYVTPFNKADTAELPLALGMDLLLLLVIWRILRIALDR</sequence>
<dbReference type="KEGG" id="pamo:BAR1_16655"/>
<feature type="domain" description="CAAX prenyl protease 2/Lysostaphin resistance protein A-like" evidence="2">
    <location>
        <begin position="204"/>
        <end position="299"/>
    </location>
</feature>
<dbReference type="GO" id="GO:0004175">
    <property type="term" value="F:endopeptidase activity"/>
    <property type="evidence" value="ECO:0007669"/>
    <property type="project" value="UniProtKB-ARBA"/>
</dbReference>
<keyword evidence="3" id="KW-0378">Hydrolase</keyword>
<dbReference type="Pfam" id="PF02517">
    <property type="entry name" value="Rce1-like"/>
    <property type="match status" value="1"/>
</dbReference>
<feature type="transmembrane region" description="Helical" evidence="1">
    <location>
        <begin position="328"/>
        <end position="346"/>
    </location>
</feature>
<dbReference type="GO" id="GO:0006508">
    <property type="term" value="P:proteolysis"/>
    <property type="evidence" value="ECO:0007669"/>
    <property type="project" value="UniProtKB-KW"/>
</dbReference>
<keyword evidence="3" id="KW-0482">Metalloprotease</keyword>
<keyword evidence="3" id="KW-0645">Protease</keyword>